<evidence type="ECO:0000256" key="12">
    <source>
        <dbReference type="ARBA" id="ARBA00031407"/>
    </source>
</evidence>
<evidence type="ECO:0000256" key="8">
    <source>
        <dbReference type="ARBA" id="ARBA00023010"/>
    </source>
</evidence>
<dbReference type="InterPro" id="IPR036869">
    <property type="entry name" value="J_dom_sf"/>
</dbReference>
<dbReference type="Gene3D" id="1.10.287.110">
    <property type="entry name" value="DnaJ domain"/>
    <property type="match status" value="1"/>
</dbReference>
<name>A0A0D7BXB7_9AGAR</name>
<feature type="compositionally biased region" description="Pro residues" evidence="13">
    <location>
        <begin position="113"/>
        <end position="131"/>
    </location>
</feature>
<dbReference type="Proteomes" id="UP000054007">
    <property type="component" value="Unassembled WGS sequence"/>
</dbReference>
<dbReference type="PANTHER" id="PTHR12388">
    <property type="entry name" value="MITOCHONDRIA ASSOCIATED GRANULOCYTE MACROPHAGE CSF SIGNALING MOLECULE"/>
    <property type="match status" value="1"/>
</dbReference>
<dbReference type="Pfam" id="PF03656">
    <property type="entry name" value="Pam16"/>
    <property type="match status" value="1"/>
</dbReference>
<evidence type="ECO:0000256" key="9">
    <source>
        <dbReference type="ARBA" id="ARBA00023128"/>
    </source>
</evidence>
<evidence type="ECO:0000256" key="6">
    <source>
        <dbReference type="ARBA" id="ARBA00022792"/>
    </source>
</evidence>
<feature type="non-terminal residue" evidence="14">
    <location>
        <position position="1"/>
    </location>
</feature>
<keyword evidence="5" id="KW-0813">Transport</keyword>
<accession>A0A0D7BXB7</accession>
<evidence type="ECO:0000313" key="15">
    <source>
        <dbReference type="Proteomes" id="UP000054007"/>
    </source>
</evidence>
<dbReference type="STRING" id="1314674.A0A0D7BXB7"/>
<keyword evidence="7" id="KW-0653">Protein transport</keyword>
<keyword evidence="15" id="KW-1185">Reference proteome</keyword>
<evidence type="ECO:0000256" key="11">
    <source>
        <dbReference type="ARBA" id="ARBA00030422"/>
    </source>
</evidence>
<keyword evidence="8" id="KW-0811">Translocation</keyword>
<proteinExistence type="inferred from homology"/>
<evidence type="ECO:0000313" key="14">
    <source>
        <dbReference type="EMBL" id="KIY74281.1"/>
    </source>
</evidence>
<dbReference type="PANTHER" id="PTHR12388:SF0">
    <property type="entry name" value="MITOCHONDRIAL IMPORT INNER MEMBRANE TRANSLOCASE SUBUNIT TIM16"/>
    <property type="match status" value="1"/>
</dbReference>
<evidence type="ECO:0000256" key="5">
    <source>
        <dbReference type="ARBA" id="ARBA00022448"/>
    </source>
</evidence>
<evidence type="ECO:0000256" key="2">
    <source>
        <dbReference type="ARBA" id="ARBA00008817"/>
    </source>
</evidence>
<evidence type="ECO:0000256" key="10">
    <source>
        <dbReference type="ARBA" id="ARBA00023136"/>
    </source>
</evidence>
<comment type="similarity">
    <text evidence="2">Belongs to the TIM16/PAM16 family.</text>
</comment>
<dbReference type="FunFam" id="1.10.287.110:FF:000006">
    <property type="entry name" value="Import inner membrane translocase subunit TIM16"/>
    <property type="match status" value="1"/>
</dbReference>
<evidence type="ECO:0000256" key="7">
    <source>
        <dbReference type="ARBA" id="ARBA00022927"/>
    </source>
</evidence>
<evidence type="ECO:0000256" key="3">
    <source>
        <dbReference type="ARBA" id="ARBA00013571"/>
    </source>
</evidence>
<dbReference type="InterPro" id="IPR005341">
    <property type="entry name" value="Tim16"/>
</dbReference>
<keyword evidence="9" id="KW-0496">Mitochondrion</keyword>
<reference evidence="14 15" key="1">
    <citation type="journal article" date="2015" name="Fungal Genet. Biol.">
        <title>Evolution of novel wood decay mechanisms in Agaricales revealed by the genome sequences of Fistulina hepatica and Cylindrobasidium torrendii.</title>
        <authorList>
            <person name="Floudas D."/>
            <person name="Held B.W."/>
            <person name="Riley R."/>
            <person name="Nagy L.G."/>
            <person name="Koehler G."/>
            <person name="Ransdell A.S."/>
            <person name="Younus H."/>
            <person name="Chow J."/>
            <person name="Chiniquy J."/>
            <person name="Lipzen A."/>
            <person name="Tritt A."/>
            <person name="Sun H."/>
            <person name="Haridas S."/>
            <person name="LaButti K."/>
            <person name="Ohm R.A."/>
            <person name="Kues U."/>
            <person name="Blanchette R.A."/>
            <person name="Grigoriev I.V."/>
            <person name="Minto R.E."/>
            <person name="Hibbett D.S."/>
        </authorList>
    </citation>
    <scope>NUCLEOTIDE SEQUENCE [LARGE SCALE GENOMIC DNA]</scope>
    <source>
        <strain evidence="14 15">FP15055 ss-10</strain>
    </source>
</reference>
<protein>
    <recommendedName>
        <fullName evidence="4">Mitochondrial import inner membrane translocase subunit TIM16</fullName>
    </recommendedName>
    <alternativeName>
        <fullName evidence="3">Mitochondrial import inner membrane translocase subunit tim16</fullName>
    </alternativeName>
    <alternativeName>
        <fullName evidence="11 12">Presequence translocated-associated motor subunit PAM16</fullName>
    </alternativeName>
</protein>
<dbReference type="OrthoDB" id="10262892at2759"/>
<comment type="subcellular location">
    <subcellularLocation>
        <location evidence="1">Mitochondrion inner membrane</location>
        <topology evidence="1">Peripheral membrane protein</topology>
    </subcellularLocation>
</comment>
<evidence type="ECO:0000256" key="1">
    <source>
        <dbReference type="ARBA" id="ARBA00004637"/>
    </source>
</evidence>
<dbReference type="AlphaFoldDB" id="A0A0D7BXB7"/>
<keyword evidence="10" id="KW-0472">Membrane</keyword>
<evidence type="ECO:0000256" key="13">
    <source>
        <dbReference type="SAM" id="MobiDB-lite"/>
    </source>
</evidence>
<dbReference type="GO" id="GO:0005744">
    <property type="term" value="C:TIM23 mitochondrial import inner membrane translocase complex"/>
    <property type="evidence" value="ECO:0007669"/>
    <property type="project" value="InterPro"/>
</dbReference>
<organism evidence="14 15">
    <name type="scientific">Cylindrobasidium torrendii FP15055 ss-10</name>
    <dbReference type="NCBI Taxonomy" id="1314674"/>
    <lineage>
        <taxon>Eukaryota</taxon>
        <taxon>Fungi</taxon>
        <taxon>Dikarya</taxon>
        <taxon>Basidiomycota</taxon>
        <taxon>Agaricomycotina</taxon>
        <taxon>Agaricomycetes</taxon>
        <taxon>Agaricomycetidae</taxon>
        <taxon>Agaricales</taxon>
        <taxon>Marasmiineae</taxon>
        <taxon>Physalacriaceae</taxon>
        <taxon>Cylindrobasidium</taxon>
    </lineage>
</organism>
<dbReference type="GO" id="GO:0030150">
    <property type="term" value="P:protein import into mitochondrial matrix"/>
    <property type="evidence" value="ECO:0007669"/>
    <property type="project" value="InterPro"/>
</dbReference>
<feature type="region of interest" description="Disordered" evidence="13">
    <location>
        <begin position="106"/>
        <end position="131"/>
    </location>
</feature>
<evidence type="ECO:0000256" key="4">
    <source>
        <dbReference type="ARBA" id="ARBA00020721"/>
    </source>
</evidence>
<gene>
    <name evidence="14" type="ORF">CYLTODRAFT_340455</name>
</gene>
<sequence length="131" mass="14294">KVIIQILASGTRIFGKAVWEASRQVVKRADVAGVGNARSGSITDQLTRQHRMTVDEASLILNTKKDANLEAVMKQYEHLFKANSPPARIHSHYLQSKVVRARERLEAELKGSTPPPPPPATAPPPKPSAEA</sequence>
<dbReference type="EMBL" id="KN880431">
    <property type="protein sequence ID" value="KIY74281.1"/>
    <property type="molecule type" value="Genomic_DNA"/>
</dbReference>
<keyword evidence="6" id="KW-0999">Mitochondrion inner membrane</keyword>